<feature type="transmembrane region" description="Helical" evidence="1">
    <location>
        <begin position="213"/>
        <end position="231"/>
    </location>
</feature>
<dbReference type="Gene3D" id="1.20.120.1630">
    <property type="match status" value="1"/>
</dbReference>
<keyword evidence="1" id="KW-1133">Transmembrane helix</keyword>
<feature type="transmembrane region" description="Helical" evidence="1">
    <location>
        <begin position="32"/>
        <end position="52"/>
    </location>
</feature>
<keyword evidence="1" id="KW-0812">Transmembrane</keyword>
<reference evidence="2 3" key="1">
    <citation type="journal article" date="2010" name="J. Bacteriol.">
        <title>Genome sequence of the oligotrophic marine Gammaproteobacterium HTCC2143, isolated from the Oregon Coast.</title>
        <authorList>
            <person name="Oh H.M."/>
            <person name="Kang I."/>
            <person name="Ferriera S."/>
            <person name="Giovannoni S.J."/>
            <person name="Cho J.C."/>
        </authorList>
    </citation>
    <scope>NUCLEOTIDE SEQUENCE [LARGE SCALE GENOMIC DNA]</scope>
    <source>
        <strain evidence="2 3">HTCC2143</strain>
    </source>
</reference>
<dbReference type="PANTHER" id="PTHR32251">
    <property type="entry name" value="3-OXO-5-ALPHA-STEROID 4-DEHYDROGENASE"/>
    <property type="match status" value="1"/>
</dbReference>
<dbReference type="STRING" id="247633.GP2143_14586"/>
<dbReference type="EMBL" id="AAVT01000001">
    <property type="protein sequence ID" value="EAW32491.1"/>
    <property type="molecule type" value="Genomic_DNA"/>
</dbReference>
<evidence type="ECO:0000256" key="1">
    <source>
        <dbReference type="SAM" id="Phobius"/>
    </source>
</evidence>
<gene>
    <name evidence="2" type="ORF">GP2143_14586</name>
</gene>
<feature type="transmembrane region" description="Helical" evidence="1">
    <location>
        <begin position="7"/>
        <end position="26"/>
    </location>
</feature>
<evidence type="ECO:0000313" key="2">
    <source>
        <dbReference type="EMBL" id="EAW32491.1"/>
    </source>
</evidence>
<dbReference type="OrthoDB" id="9779233at2"/>
<sequence>MNQNTISIIGIVAAIAIAAGISIAGSQGGSHIGGLSVLFLFAIVAFSIQWLAFIPAFIFQTEKYFDLIGSITYIGLAIAALLLSNKEPGAVILALMVVIWALRLGSFLFIRVQNAGHDSRFRSIKPDFLQFLMTWTLQGLWVFITFAAGLTALTSASDHPIGGFVIAGTALWLIGFIIEIIADKQKTAFRSDPANSDRFIHTGLWARSRHPNYFGEIVLWIGVAVVAIPALEGWQYLTLISPIFVFVLLTKISGVRMLEHKAQRKWGKDQDYRDYHKRTPALWLSLTTPKNR</sequence>
<dbReference type="AlphaFoldDB" id="A0Y8N7"/>
<feature type="transmembrane region" description="Helical" evidence="1">
    <location>
        <begin position="131"/>
        <end position="155"/>
    </location>
</feature>
<dbReference type="PROSITE" id="PS50244">
    <property type="entry name" value="S5A_REDUCTASE"/>
    <property type="match status" value="1"/>
</dbReference>
<dbReference type="Pfam" id="PF06966">
    <property type="entry name" value="DUF1295"/>
    <property type="match status" value="1"/>
</dbReference>
<feature type="transmembrane region" description="Helical" evidence="1">
    <location>
        <begin position="89"/>
        <end position="110"/>
    </location>
</feature>
<comment type="caution">
    <text evidence="2">The sequence shown here is derived from an EMBL/GenBank/DDBJ whole genome shotgun (WGS) entry which is preliminary data.</text>
</comment>
<evidence type="ECO:0000313" key="3">
    <source>
        <dbReference type="Proteomes" id="UP000004931"/>
    </source>
</evidence>
<keyword evidence="1" id="KW-0472">Membrane</keyword>
<keyword evidence="3" id="KW-1185">Reference proteome</keyword>
<dbReference type="InterPro" id="IPR010721">
    <property type="entry name" value="UstE-like"/>
</dbReference>
<feature type="transmembrane region" description="Helical" evidence="1">
    <location>
        <begin position="64"/>
        <end position="83"/>
    </location>
</feature>
<proteinExistence type="predicted"/>
<feature type="transmembrane region" description="Helical" evidence="1">
    <location>
        <begin position="161"/>
        <end position="182"/>
    </location>
</feature>
<protein>
    <submittedName>
        <fullName evidence="2">Uncharacterized protein</fullName>
    </submittedName>
</protein>
<dbReference type="PANTHER" id="PTHR32251:SF17">
    <property type="entry name" value="STEROID 5-ALPHA REDUCTASE C-TERMINAL DOMAIN-CONTAINING PROTEIN"/>
    <property type="match status" value="1"/>
</dbReference>
<accession>A0Y8N7</accession>
<name>A0Y8N7_9GAMM</name>
<dbReference type="eggNOG" id="COG3752">
    <property type="taxonomic scope" value="Bacteria"/>
</dbReference>
<organism evidence="2 3">
    <name type="scientific">marine gamma proteobacterium HTCC2143</name>
    <dbReference type="NCBI Taxonomy" id="247633"/>
    <lineage>
        <taxon>Bacteria</taxon>
        <taxon>Pseudomonadati</taxon>
        <taxon>Pseudomonadota</taxon>
        <taxon>Gammaproteobacteria</taxon>
        <taxon>Cellvibrionales</taxon>
        <taxon>Spongiibacteraceae</taxon>
        <taxon>BD1-7 clade</taxon>
    </lineage>
</organism>
<feature type="transmembrane region" description="Helical" evidence="1">
    <location>
        <begin position="237"/>
        <end position="258"/>
    </location>
</feature>
<dbReference type="Proteomes" id="UP000004931">
    <property type="component" value="Unassembled WGS sequence"/>
</dbReference>
<dbReference type="GO" id="GO:0016020">
    <property type="term" value="C:membrane"/>
    <property type="evidence" value="ECO:0007669"/>
    <property type="project" value="TreeGrafter"/>
</dbReference>